<evidence type="ECO:0008006" key="3">
    <source>
        <dbReference type="Google" id="ProtNLM"/>
    </source>
</evidence>
<gene>
    <name evidence="1" type="ORF">M407DRAFT_17812</name>
</gene>
<organism evidence="1 2">
    <name type="scientific">Tulasnella calospora MUT 4182</name>
    <dbReference type="NCBI Taxonomy" id="1051891"/>
    <lineage>
        <taxon>Eukaryota</taxon>
        <taxon>Fungi</taxon>
        <taxon>Dikarya</taxon>
        <taxon>Basidiomycota</taxon>
        <taxon>Agaricomycotina</taxon>
        <taxon>Agaricomycetes</taxon>
        <taxon>Cantharellales</taxon>
        <taxon>Tulasnellaceae</taxon>
        <taxon>Tulasnella</taxon>
    </lineage>
</organism>
<keyword evidence="2" id="KW-1185">Reference proteome</keyword>
<sequence>MASIPEEIWLLIFKFVQDGVSKASTGGEFGYDLARTASVRPLTETCRTFHRICQPLLFETLVIKHYSERSQNVVDVLRSKPRLRGMVSKVRIRWTRTGDRTLELWDRLEKALMELYCIQDLWIQAANISRVLQDHFQRCPRLERLVLINVSMIHATEPTTISFHSLKYLRYEPHRNIQTTKFFPILNLPRLETLCIDSVFLLEPADLYNHQIFHFNPAVLKELLIEAFLWTESMEVGLVELLKRASRIRLLSFDGLGEFRPGFNLPDDIIPELEGFRGRADNVLTFCKGRPVQNLFTWFAMGAILEMTDDVPNLIQPGSVPLEHLYIDRILWEDDSLGYIARHCPQLVSLKIRAKRIDGTLSTRYHMPKLRKATFLFSEGSWFPDSRKGNLKAESEVKVAEECREFWTQLEYLRLDPYYFWRYRGLEVEQVQGEEVE</sequence>
<dbReference type="InterPro" id="IPR032675">
    <property type="entry name" value="LRR_dom_sf"/>
</dbReference>
<proteinExistence type="predicted"/>
<reference evidence="1 2" key="1">
    <citation type="submission" date="2014-04" db="EMBL/GenBank/DDBJ databases">
        <authorList>
            <consortium name="DOE Joint Genome Institute"/>
            <person name="Kuo A."/>
            <person name="Girlanda M."/>
            <person name="Perotto S."/>
            <person name="Kohler A."/>
            <person name="Nagy L.G."/>
            <person name="Floudas D."/>
            <person name="Copeland A."/>
            <person name="Barry K.W."/>
            <person name="Cichocki N."/>
            <person name="Veneault-Fourrey C."/>
            <person name="LaButti K."/>
            <person name="Lindquist E.A."/>
            <person name="Lipzen A."/>
            <person name="Lundell T."/>
            <person name="Morin E."/>
            <person name="Murat C."/>
            <person name="Sun H."/>
            <person name="Tunlid A."/>
            <person name="Henrissat B."/>
            <person name="Grigoriev I.V."/>
            <person name="Hibbett D.S."/>
            <person name="Martin F."/>
            <person name="Nordberg H.P."/>
            <person name="Cantor M.N."/>
            <person name="Hua S.X."/>
        </authorList>
    </citation>
    <scope>NUCLEOTIDE SEQUENCE [LARGE SCALE GENOMIC DNA]</scope>
    <source>
        <strain evidence="1 2">MUT 4182</strain>
    </source>
</reference>
<name>A0A0C3MHV7_9AGAM</name>
<dbReference type="OrthoDB" id="3250396at2759"/>
<evidence type="ECO:0000313" key="1">
    <source>
        <dbReference type="EMBL" id="KIO33252.1"/>
    </source>
</evidence>
<accession>A0A0C3MHV7</accession>
<reference evidence="2" key="2">
    <citation type="submission" date="2015-01" db="EMBL/GenBank/DDBJ databases">
        <title>Evolutionary Origins and Diversification of the Mycorrhizal Mutualists.</title>
        <authorList>
            <consortium name="DOE Joint Genome Institute"/>
            <consortium name="Mycorrhizal Genomics Consortium"/>
            <person name="Kohler A."/>
            <person name="Kuo A."/>
            <person name="Nagy L.G."/>
            <person name="Floudas D."/>
            <person name="Copeland A."/>
            <person name="Barry K.W."/>
            <person name="Cichocki N."/>
            <person name="Veneault-Fourrey C."/>
            <person name="LaButti K."/>
            <person name="Lindquist E.A."/>
            <person name="Lipzen A."/>
            <person name="Lundell T."/>
            <person name="Morin E."/>
            <person name="Murat C."/>
            <person name="Riley R."/>
            <person name="Ohm R."/>
            <person name="Sun H."/>
            <person name="Tunlid A."/>
            <person name="Henrissat B."/>
            <person name="Grigoriev I.V."/>
            <person name="Hibbett D.S."/>
            <person name="Martin F."/>
        </authorList>
    </citation>
    <scope>NUCLEOTIDE SEQUENCE [LARGE SCALE GENOMIC DNA]</scope>
    <source>
        <strain evidence="2">MUT 4182</strain>
    </source>
</reference>
<dbReference type="SUPFAM" id="SSF52047">
    <property type="entry name" value="RNI-like"/>
    <property type="match status" value="1"/>
</dbReference>
<dbReference type="AlphaFoldDB" id="A0A0C3MHV7"/>
<protein>
    <recommendedName>
        <fullName evidence="3">F-box domain-containing protein</fullName>
    </recommendedName>
</protein>
<dbReference type="HOGENOM" id="CLU_051241_0_0_1"/>
<dbReference type="EMBL" id="KN822949">
    <property type="protein sequence ID" value="KIO33252.1"/>
    <property type="molecule type" value="Genomic_DNA"/>
</dbReference>
<evidence type="ECO:0000313" key="2">
    <source>
        <dbReference type="Proteomes" id="UP000054248"/>
    </source>
</evidence>
<dbReference type="Proteomes" id="UP000054248">
    <property type="component" value="Unassembled WGS sequence"/>
</dbReference>
<dbReference type="Gene3D" id="3.80.10.10">
    <property type="entry name" value="Ribonuclease Inhibitor"/>
    <property type="match status" value="1"/>
</dbReference>